<name>A0A0R2S9B3_9GAMM</name>
<proteinExistence type="predicted"/>
<dbReference type="Proteomes" id="UP000051934">
    <property type="component" value="Unassembled WGS sequence"/>
</dbReference>
<comment type="caution">
    <text evidence="1">The sequence shown here is derived from an EMBL/GenBank/DDBJ whole genome shotgun (WGS) entry which is preliminary data.</text>
</comment>
<dbReference type="EMBL" id="LIBB01000182">
    <property type="protein sequence ID" value="KRO71438.1"/>
    <property type="molecule type" value="Genomic_DNA"/>
</dbReference>
<gene>
    <name evidence="1" type="ORF">ABR69_10945</name>
</gene>
<evidence type="ECO:0000313" key="1">
    <source>
        <dbReference type="EMBL" id="KRO71438.1"/>
    </source>
</evidence>
<sequence>MTLIWATAKIDPEFALAQWEAMSLQRHGEAYPSVWEGTLSGPDAWNAPESPRAGRTWSTPAFSMQSFPVSNMHSHSQPVLAWLRLLGIEPTTEGTLAVRSSYEKALGSYVSSTFSASF</sequence>
<organism evidence="1 2">
    <name type="scientific">OM182 bacterium BACL3 MAG-120507-bin80</name>
    <dbReference type="NCBI Taxonomy" id="1655577"/>
    <lineage>
        <taxon>Bacteria</taxon>
        <taxon>Pseudomonadati</taxon>
        <taxon>Pseudomonadota</taxon>
        <taxon>Gammaproteobacteria</taxon>
        <taxon>OMG group</taxon>
        <taxon>OM182 clade</taxon>
    </lineage>
</organism>
<accession>A0A0R2S9B3</accession>
<reference evidence="1 2" key="1">
    <citation type="submission" date="2015-10" db="EMBL/GenBank/DDBJ databases">
        <title>Metagenome-Assembled Genomes uncover a global brackish microbiome.</title>
        <authorList>
            <person name="Hugerth L.W."/>
            <person name="Larsson J."/>
            <person name="Alneberg J."/>
            <person name="Lindh M.V."/>
            <person name="Legrand C."/>
            <person name="Pinhassi J."/>
            <person name="Andersson A.F."/>
        </authorList>
    </citation>
    <scope>NUCLEOTIDE SEQUENCE [LARGE SCALE GENOMIC DNA]</scope>
    <source>
        <strain evidence="1">BACL4 MAG-120507-bin80</strain>
    </source>
</reference>
<dbReference type="AlphaFoldDB" id="A0A0R2S9B3"/>
<evidence type="ECO:0000313" key="2">
    <source>
        <dbReference type="Proteomes" id="UP000051934"/>
    </source>
</evidence>
<protein>
    <submittedName>
        <fullName evidence="1">Uncharacterized protein</fullName>
    </submittedName>
</protein>